<evidence type="ECO:0000313" key="1">
    <source>
        <dbReference type="EMBL" id="VWL98217.1"/>
    </source>
</evidence>
<organism evidence="1 2">
    <name type="scientific">Collinsella aerofaciens</name>
    <dbReference type="NCBI Taxonomy" id="74426"/>
    <lineage>
        <taxon>Bacteria</taxon>
        <taxon>Bacillati</taxon>
        <taxon>Actinomycetota</taxon>
        <taxon>Coriobacteriia</taxon>
        <taxon>Coriobacteriales</taxon>
        <taxon>Coriobacteriaceae</taxon>
        <taxon>Collinsella</taxon>
    </lineage>
</organism>
<sequence length="265" mass="30010">MARLRGVHHNPPRAVGNLVVENAALAWFGWLQKRFSDFLLHGLLVHPIISGMDFKSNHHIEKGSEMSTSTRFTIKLARETLPLLQDARRSYVLTHPTLSPSDSAAIGYAIYLVERFKRAGGTILWDVLMSPNFDFGRFALPYAFPCDIRYQTTIERAILPTLDRFCENELRPFFKGEIYRNFVVRAAVRAAYCLTHEGFKDVLIVAGDAVPADAPAAYDPYRLMFPYRSDPRNSEGIDPSIFDQSDLFPNGKVDAEDFADDSELF</sequence>
<accession>A0A5K1J5D1</accession>
<gene>
    <name evidence="1" type="ORF">LMKDKBCB_01941</name>
</gene>
<dbReference type="EMBL" id="CABWIH010000039">
    <property type="protein sequence ID" value="VWL98217.1"/>
    <property type="molecule type" value="Genomic_DNA"/>
</dbReference>
<proteinExistence type="predicted"/>
<dbReference type="AlphaFoldDB" id="A0A5K1J5D1"/>
<reference evidence="1 2" key="1">
    <citation type="submission" date="2019-10" db="EMBL/GenBank/DDBJ databases">
        <authorList>
            <person name="Wolf R A."/>
        </authorList>
    </citation>
    <scope>NUCLEOTIDE SEQUENCE [LARGE SCALE GENOMIC DNA]</scope>
    <source>
        <strain evidence="1">Collinsella_aerofaciens_AK_138A</strain>
    </source>
</reference>
<protein>
    <submittedName>
        <fullName evidence="1">Uncharacterized protein</fullName>
    </submittedName>
</protein>
<name>A0A5K1J5D1_9ACTN</name>
<dbReference type="Proteomes" id="UP000330807">
    <property type="component" value="Unassembled WGS sequence"/>
</dbReference>
<evidence type="ECO:0000313" key="2">
    <source>
        <dbReference type="Proteomes" id="UP000330807"/>
    </source>
</evidence>